<gene>
    <name evidence="3" type="ORF">FPZ45_05135</name>
</gene>
<dbReference type="Gene3D" id="3.30.70.270">
    <property type="match status" value="1"/>
</dbReference>
<feature type="coiled-coil region" evidence="1">
    <location>
        <begin position="112"/>
        <end position="167"/>
    </location>
</feature>
<dbReference type="Gene3D" id="3.30.450.20">
    <property type="entry name" value="PAS domain"/>
    <property type="match status" value="1"/>
</dbReference>
<dbReference type="NCBIfam" id="TIGR00229">
    <property type="entry name" value="sensory_box"/>
    <property type="match status" value="1"/>
</dbReference>
<organism evidence="3 4">
    <name type="scientific">Cohnella terricola</name>
    <dbReference type="NCBI Taxonomy" id="1289167"/>
    <lineage>
        <taxon>Bacteria</taxon>
        <taxon>Bacillati</taxon>
        <taxon>Bacillota</taxon>
        <taxon>Bacilli</taxon>
        <taxon>Bacillales</taxon>
        <taxon>Paenibacillaceae</taxon>
        <taxon>Cohnella</taxon>
    </lineage>
</organism>
<dbReference type="SUPFAM" id="SSF55073">
    <property type="entry name" value="Nucleotide cyclase"/>
    <property type="match status" value="1"/>
</dbReference>
<evidence type="ECO:0000259" key="2">
    <source>
        <dbReference type="PROSITE" id="PS50887"/>
    </source>
</evidence>
<dbReference type="RefSeq" id="WP_144699079.1">
    <property type="nucleotide sequence ID" value="NZ_VNJJ01000002.1"/>
</dbReference>
<dbReference type="PANTHER" id="PTHR45138:SF9">
    <property type="entry name" value="DIGUANYLATE CYCLASE DGCM-RELATED"/>
    <property type="match status" value="1"/>
</dbReference>
<dbReference type="GO" id="GO:0052621">
    <property type="term" value="F:diguanylate cyclase activity"/>
    <property type="evidence" value="ECO:0007669"/>
    <property type="project" value="TreeGrafter"/>
</dbReference>
<dbReference type="Pfam" id="PF13426">
    <property type="entry name" value="PAS_9"/>
    <property type="match status" value="1"/>
</dbReference>
<dbReference type="CDD" id="cd01949">
    <property type="entry name" value="GGDEF"/>
    <property type="match status" value="1"/>
</dbReference>
<dbReference type="GO" id="GO:0005886">
    <property type="term" value="C:plasma membrane"/>
    <property type="evidence" value="ECO:0007669"/>
    <property type="project" value="TreeGrafter"/>
</dbReference>
<dbReference type="InterPro" id="IPR043128">
    <property type="entry name" value="Rev_trsase/Diguanyl_cyclase"/>
</dbReference>
<comment type="caution">
    <text evidence="3">The sequence shown here is derived from an EMBL/GenBank/DDBJ whole genome shotgun (WGS) entry which is preliminary data.</text>
</comment>
<evidence type="ECO:0000313" key="3">
    <source>
        <dbReference type="EMBL" id="TVY03261.1"/>
    </source>
</evidence>
<dbReference type="AlphaFoldDB" id="A0A559JTQ7"/>
<dbReference type="PANTHER" id="PTHR45138">
    <property type="entry name" value="REGULATORY COMPONENTS OF SENSORY TRANSDUCTION SYSTEM"/>
    <property type="match status" value="1"/>
</dbReference>
<evidence type="ECO:0000256" key="1">
    <source>
        <dbReference type="SAM" id="Coils"/>
    </source>
</evidence>
<dbReference type="PROSITE" id="PS50887">
    <property type="entry name" value="GGDEF"/>
    <property type="match status" value="1"/>
</dbReference>
<proteinExistence type="predicted"/>
<dbReference type="GO" id="GO:1902201">
    <property type="term" value="P:negative regulation of bacterial-type flagellum-dependent cell motility"/>
    <property type="evidence" value="ECO:0007669"/>
    <property type="project" value="TreeGrafter"/>
</dbReference>
<keyword evidence="1" id="KW-0175">Coiled coil</keyword>
<evidence type="ECO:0000313" key="4">
    <source>
        <dbReference type="Proteomes" id="UP000316330"/>
    </source>
</evidence>
<accession>A0A559JTQ7</accession>
<dbReference type="InterPro" id="IPR035965">
    <property type="entry name" value="PAS-like_dom_sf"/>
</dbReference>
<dbReference type="NCBIfam" id="TIGR00254">
    <property type="entry name" value="GGDEF"/>
    <property type="match status" value="1"/>
</dbReference>
<sequence>MDDKLNDLPCGFFTLTNAGVITEANRTLLNLLQYESGDMLHHHIEAFLTVANKIFFHTYFYPYIQLHGHVNEIYLTLKKKDGHEVPVLLNGVLRERDDQVYIECVLIEMRKRIEYEKDIVNAAKKLEELNKEKDAAHEALKALHKELEKKQEELTDLNRTLELQALTDGLTGVSNRRAFQECLDAAFAAFARSRNPFAMVLLDIDYFKRINDTYGHPVGDEILRRLTQELQAQIRSIDVLARYGGEEFAIILPGANRESAVIAAERFRKSIEEADWGEYRVTISLGAATVSEEDTAESLIAKADQALYASKSGGRNRVTHSED</sequence>
<name>A0A559JTQ7_9BACL</name>
<dbReference type="SMART" id="SM00267">
    <property type="entry name" value="GGDEF"/>
    <property type="match status" value="1"/>
</dbReference>
<dbReference type="SUPFAM" id="SSF55785">
    <property type="entry name" value="PYP-like sensor domain (PAS domain)"/>
    <property type="match status" value="1"/>
</dbReference>
<dbReference type="CDD" id="cd00130">
    <property type="entry name" value="PAS"/>
    <property type="match status" value="1"/>
</dbReference>
<keyword evidence="4" id="KW-1185">Reference proteome</keyword>
<dbReference type="InterPro" id="IPR000160">
    <property type="entry name" value="GGDEF_dom"/>
</dbReference>
<feature type="domain" description="GGDEF" evidence="2">
    <location>
        <begin position="195"/>
        <end position="323"/>
    </location>
</feature>
<dbReference type="Pfam" id="PF00990">
    <property type="entry name" value="GGDEF"/>
    <property type="match status" value="1"/>
</dbReference>
<dbReference type="InterPro" id="IPR029787">
    <property type="entry name" value="Nucleotide_cyclase"/>
</dbReference>
<protein>
    <submittedName>
        <fullName evidence="3">Diguanylate cyclase</fullName>
    </submittedName>
</protein>
<reference evidence="3 4" key="1">
    <citation type="submission" date="2019-07" db="EMBL/GenBank/DDBJ databases">
        <authorList>
            <person name="Kim J."/>
        </authorList>
    </citation>
    <scope>NUCLEOTIDE SEQUENCE [LARGE SCALE GENOMIC DNA]</scope>
    <source>
        <strain evidence="3 4">G13</strain>
    </source>
</reference>
<dbReference type="GO" id="GO:0043709">
    <property type="term" value="P:cell adhesion involved in single-species biofilm formation"/>
    <property type="evidence" value="ECO:0007669"/>
    <property type="project" value="TreeGrafter"/>
</dbReference>
<dbReference type="Proteomes" id="UP000316330">
    <property type="component" value="Unassembled WGS sequence"/>
</dbReference>
<dbReference type="InterPro" id="IPR050469">
    <property type="entry name" value="Diguanylate_Cyclase"/>
</dbReference>
<dbReference type="InterPro" id="IPR000014">
    <property type="entry name" value="PAS"/>
</dbReference>
<dbReference type="OrthoDB" id="9759607at2"/>
<dbReference type="EMBL" id="VNJJ01000002">
    <property type="protein sequence ID" value="TVY03261.1"/>
    <property type="molecule type" value="Genomic_DNA"/>
</dbReference>
<dbReference type="FunFam" id="3.30.70.270:FF:000001">
    <property type="entry name" value="Diguanylate cyclase domain protein"/>
    <property type="match status" value="1"/>
</dbReference>